<evidence type="ECO:0000256" key="3">
    <source>
        <dbReference type="ARBA" id="ARBA00012154"/>
    </source>
</evidence>
<evidence type="ECO:0000256" key="8">
    <source>
        <dbReference type="ARBA" id="ARBA00022840"/>
    </source>
</evidence>
<feature type="binding site" evidence="11">
    <location>
        <begin position="21"/>
        <end position="26"/>
    </location>
    <ligand>
        <name>ATP</name>
        <dbReference type="ChEBI" id="CHEBI:30616"/>
    </ligand>
</feature>
<evidence type="ECO:0000256" key="9">
    <source>
        <dbReference type="ARBA" id="ARBA00023141"/>
    </source>
</evidence>
<feature type="binding site" evidence="11">
    <location>
        <position position="43"/>
    </location>
    <ligand>
        <name>substrate</name>
    </ligand>
</feature>
<evidence type="ECO:0000256" key="10">
    <source>
        <dbReference type="ARBA" id="ARBA00048567"/>
    </source>
</evidence>
<comment type="similarity">
    <text evidence="2 11">Belongs to the shikimate kinase family.</text>
</comment>
<dbReference type="GO" id="GO:0005524">
    <property type="term" value="F:ATP binding"/>
    <property type="evidence" value="ECO:0007669"/>
    <property type="project" value="UniProtKB-UniRule"/>
</dbReference>
<evidence type="ECO:0000256" key="5">
    <source>
        <dbReference type="ARBA" id="ARBA00022679"/>
    </source>
</evidence>
<evidence type="ECO:0000313" key="13">
    <source>
        <dbReference type="Proteomes" id="UP000010473"/>
    </source>
</evidence>
<dbReference type="GO" id="GO:0008652">
    <property type="term" value="P:amino acid biosynthetic process"/>
    <property type="evidence" value="ECO:0007669"/>
    <property type="project" value="UniProtKB-KW"/>
</dbReference>
<dbReference type="OrthoDB" id="9800332at2"/>
<evidence type="ECO:0000256" key="4">
    <source>
        <dbReference type="ARBA" id="ARBA00022605"/>
    </source>
</evidence>
<evidence type="ECO:0000313" key="12">
    <source>
        <dbReference type="EMBL" id="AFZ33958.1"/>
    </source>
</evidence>
<proteinExistence type="inferred from homology"/>
<keyword evidence="11" id="KW-0479">Metal-binding</keyword>
<comment type="subunit">
    <text evidence="11">Monomer.</text>
</comment>
<keyword evidence="7 11" id="KW-0418">Kinase</keyword>
<gene>
    <name evidence="11" type="primary">aroK</name>
    <name evidence="12" type="ordered locus">Sta7437_0346</name>
</gene>
<dbReference type="HOGENOM" id="CLU_057607_2_3_3"/>
<dbReference type="InterPro" id="IPR031322">
    <property type="entry name" value="Shikimate/glucono_kinase"/>
</dbReference>
<keyword evidence="5 11" id="KW-0808">Transferase</keyword>
<comment type="cofactor">
    <cofactor evidence="11">
        <name>Mg(2+)</name>
        <dbReference type="ChEBI" id="CHEBI:18420"/>
    </cofactor>
    <text evidence="11">Binds 1 Mg(2+) ion per subunit.</text>
</comment>
<dbReference type="UniPathway" id="UPA00053">
    <property type="reaction ID" value="UER00088"/>
</dbReference>
<keyword evidence="8 11" id="KW-0067">ATP-binding</keyword>
<evidence type="ECO:0000256" key="2">
    <source>
        <dbReference type="ARBA" id="ARBA00006997"/>
    </source>
</evidence>
<dbReference type="Gene3D" id="3.40.50.300">
    <property type="entry name" value="P-loop containing nucleotide triphosphate hydrolases"/>
    <property type="match status" value="1"/>
</dbReference>
<feature type="binding site" evidence="11">
    <location>
        <position position="89"/>
    </location>
    <ligand>
        <name>substrate</name>
    </ligand>
</feature>
<evidence type="ECO:0000256" key="1">
    <source>
        <dbReference type="ARBA" id="ARBA00004842"/>
    </source>
</evidence>
<feature type="binding site" evidence="11">
    <location>
        <position position="67"/>
    </location>
    <ligand>
        <name>substrate</name>
    </ligand>
</feature>
<sequence>MSTSIEQSLHGISIYLIGMMGVGKTTIGKLLAHQLNYRFFDTDVLIERVTQQSIPEIFAESGEDNFRELEHQVLQEISVETKSVIATGGGIVERQINWSYLQQGLIIWLDVEVEVLKQRLAEDQNRPLADKLELLLQKRSSLYAQADLRLKIAANQTPEAIVEQILELIPTVIKSESEFSHS</sequence>
<feature type="binding site" evidence="11">
    <location>
        <position position="25"/>
    </location>
    <ligand>
        <name>Mg(2+)</name>
        <dbReference type="ChEBI" id="CHEBI:18420"/>
    </ligand>
</feature>
<evidence type="ECO:0000256" key="11">
    <source>
        <dbReference type="HAMAP-Rule" id="MF_00109"/>
    </source>
</evidence>
<dbReference type="PANTHER" id="PTHR21087:SF16">
    <property type="entry name" value="SHIKIMATE KINASE 1, CHLOROPLASTIC"/>
    <property type="match status" value="1"/>
</dbReference>
<dbReference type="PROSITE" id="PS01128">
    <property type="entry name" value="SHIKIMATE_KINASE"/>
    <property type="match status" value="1"/>
</dbReference>
<keyword evidence="9 11" id="KW-0057">Aromatic amino acid biosynthesis</keyword>
<dbReference type="GO" id="GO:0005829">
    <property type="term" value="C:cytosol"/>
    <property type="evidence" value="ECO:0007669"/>
    <property type="project" value="TreeGrafter"/>
</dbReference>
<dbReference type="RefSeq" id="WP_015191631.1">
    <property type="nucleotide sequence ID" value="NC_019748.1"/>
</dbReference>
<dbReference type="GO" id="GO:0000287">
    <property type="term" value="F:magnesium ion binding"/>
    <property type="evidence" value="ECO:0007669"/>
    <property type="project" value="UniProtKB-UniRule"/>
</dbReference>
<dbReference type="InterPro" id="IPR000623">
    <property type="entry name" value="Shikimate_kinase/TSH1"/>
</dbReference>
<dbReference type="PANTHER" id="PTHR21087">
    <property type="entry name" value="SHIKIMATE KINASE"/>
    <property type="match status" value="1"/>
</dbReference>
<reference evidence="13" key="1">
    <citation type="journal article" date="2013" name="Proc. Natl. Acad. Sci. U.S.A.">
        <title>Improving the coverage of the cyanobacterial phylum using diversity-driven genome sequencing.</title>
        <authorList>
            <person name="Shih P.M."/>
            <person name="Wu D."/>
            <person name="Latifi A."/>
            <person name="Axen S.D."/>
            <person name="Fewer D.P."/>
            <person name="Talla E."/>
            <person name="Calteau A."/>
            <person name="Cai F."/>
            <person name="Tandeau de Marsac N."/>
            <person name="Rippka R."/>
            <person name="Herdman M."/>
            <person name="Sivonen K."/>
            <person name="Coursin T."/>
            <person name="Laurent T."/>
            <person name="Goodwin L."/>
            <person name="Nolan M."/>
            <person name="Davenport K.W."/>
            <person name="Han C.S."/>
            <person name="Rubin E.M."/>
            <person name="Eisen J.A."/>
            <person name="Woyke T."/>
            <person name="Gugger M."/>
            <person name="Kerfeld C.A."/>
        </authorList>
    </citation>
    <scope>NUCLEOTIDE SEQUENCE [LARGE SCALE GENOMIC DNA]</scope>
    <source>
        <strain evidence="13">ATCC 29371 / PCC 7437</strain>
    </source>
</reference>
<dbReference type="PRINTS" id="PR01100">
    <property type="entry name" value="SHIKIMTKNASE"/>
</dbReference>
<dbReference type="GO" id="GO:0009423">
    <property type="term" value="P:chorismate biosynthetic process"/>
    <property type="evidence" value="ECO:0007669"/>
    <property type="project" value="UniProtKB-UniRule"/>
</dbReference>
<name>K9XN51_STAC7</name>
<evidence type="ECO:0000256" key="7">
    <source>
        <dbReference type="ARBA" id="ARBA00022777"/>
    </source>
</evidence>
<comment type="pathway">
    <text evidence="1 11">Metabolic intermediate biosynthesis; chorismate biosynthesis; chorismate from D-erythrose 4-phosphate and phosphoenolpyruvate: step 5/7.</text>
</comment>
<keyword evidence="6 11" id="KW-0547">Nucleotide-binding</keyword>
<dbReference type="AlphaFoldDB" id="K9XN51"/>
<dbReference type="InterPro" id="IPR023000">
    <property type="entry name" value="Shikimate_kinase_CS"/>
</dbReference>
<comment type="function">
    <text evidence="11">Catalyzes the specific phosphorylation of the 3-hydroxyl group of shikimic acid using ATP as a cosubstrate.</text>
</comment>
<dbReference type="HAMAP" id="MF_00109">
    <property type="entry name" value="Shikimate_kinase"/>
    <property type="match status" value="1"/>
</dbReference>
<protein>
    <recommendedName>
        <fullName evidence="3 11">Shikimate kinase</fullName>
        <shortName evidence="11">SK</shortName>
        <ecNumber evidence="3 11">2.7.1.71</ecNumber>
    </recommendedName>
</protein>
<feature type="binding site" evidence="11">
    <location>
        <position position="156"/>
    </location>
    <ligand>
        <name>ATP</name>
        <dbReference type="ChEBI" id="CHEBI:30616"/>
    </ligand>
</feature>
<keyword evidence="11" id="KW-0460">Magnesium</keyword>
<dbReference type="Pfam" id="PF01202">
    <property type="entry name" value="SKI"/>
    <property type="match status" value="1"/>
</dbReference>
<dbReference type="SUPFAM" id="SSF52540">
    <property type="entry name" value="P-loop containing nucleoside triphosphate hydrolases"/>
    <property type="match status" value="1"/>
</dbReference>
<dbReference type="EC" id="2.7.1.71" evidence="3 11"/>
<dbReference type="CDD" id="cd00464">
    <property type="entry name" value="SK"/>
    <property type="match status" value="1"/>
</dbReference>
<dbReference type="PATRIC" id="fig|111780.3.peg.356"/>
<dbReference type="EMBL" id="CP003653">
    <property type="protein sequence ID" value="AFZ33958.1"/>
    <property type="molecule type" value="Genomic_DNA"/>
</dbReference>
<evidence type="ECO:0000256" key="6">
    <source>
        <dbReference type="ARBA" id="ARBA00022741"/>
    </source>
</evidence>
<dbReference type="KEGG" id="scs:Sta7437_0346"/>
<accession>K9XN51</accession>
<feature type="binding site" evidence="11">
    <location>
        <position position="126"/>
    </location>
    <ligand>
        <name>ATP</name>
        <dbReference type="ChEBI" id="CHEBI:30616"/>
    </ligand>
</feature>
<keyword evidence="13" id="KW-1185">Reference proteome</keyword>
<dbReference type="STRING" id="111780.Sta7437_0346"/>
<dbReference type="eggNOG" id="COG0703">
    <property type="taxonomic scope" value="Bacteria"/>
</dbReference>
<comment type="subcellular location">
    <subcellularLocation>
        <location evidence="11">Cytoplasm</location>
    </subcellularLocation>
</comment>
<comment type="catalytic activity">
    <reaction evidence="10 11">
        <text>shikimate + ATP = 3-phosphoshikimate + ADP + H(+)</text>
        <dbReference type="Rhea" id="RHEA:13121"/>
        <dbReference type="ChEBI" id="CHEBI:15378"/>
        <dbReference type="ChEBI" id="CHEBI:30616"/>
        <dbReference type="ChEBI" id="CHEBI:36208"/>
        <dbReference type="ChEBI" id="CHEBI:145989"/>
        <dbReference type="ChEBI" id="CHEBI:456216"/>
        <dbReference type="EC" id="2.7.1.71"/>
    </reaction>
</comment>
<dbReference type="Proteomes" id="UP000010473">
    <property type="component" value="Chromosome"/>
</dbReference>
<feature type="binding site" evidence="11">
    <location>
        <position position="139"/>
    </location>
    <ligand>
        <name>substrate</name>
    </ligand>
</feature>
<keyword evidence="4 11" id="KW-0028">Amino-acid biosynthesis</keyword>
<organism evidence="12 13">
    <name type="scientific">Stanieria cyanosphaera (strain ATCC 29371 / PCC 7437)</name>
    <dbReference type="NCBI Taxonomy" id="111780"/>
    <lineage>
        <taxon>Bacteria</taxon>
        <taxon>Bacillati</taxon>
        <taxon>Cyanobacteriota</taxon>
        <taxon>Cyanophyceae</taxon>
        <taxon>Pleurocapsales</taxon>
        <taxon>Dermocarpellaceae</taxon>
        <taxon>Stanieria</taxon>
    </lineage>
</organism>
<dbReference type="InterPro" id="IPR027417">
    <property type="entry name" value="P-loop_NTPase"/>
</dbReference>
<dbReference type="GO" id="GO:0004765">
    <property type="term" value="F:shikimate kinase activity"/>
    <property type="evidence" value="ECO:0007669"/>
    <property type="project" value="UniProtKB-UniRule"/>
</dbReference>
<dbReference type="GO" id="GO:0009073">
    <property type="term" value="P:aromatic amino acid family biosynthetic process"/>
    <property type="evidence" value="ECO:0007669"/>
    <property type="project" value="UniProtKB-KW"/>
</dbReference>
<keyword evidence="11" id="KW-0963">Cytoplasm</keyword>